<feature type="compositionally biased region" description="Polar residues" evidence="1">
    <location>
        <begin position="87"/>
        <end position="104"/>
    </location>
</feature>
<feature type="compositionally biased region" description="Low complexity" evidence="1">
    <location>
        <begin position="141"/>
        <end position="152"/>
    </location>
</feature>
<organism evidence="2 3">
    <name type="scientific">Rhipicephalus sanguineus</name>
    <name type="common">Brown dog tick</name>
    <name type="synonym">Ixodes sanguineus</name>
    <dbReference type="NCBI Taxonomy" id="34632"/>
    <lineage>
        <taxon>Eukaryota</taxon>
        <taxon>Metazoa</taxon>
        <taxon>Ecdysozoa</taxon>
        <taxon>Arthropoda</taxon>
        <taxon>Chelicerata</taxon>
        <taxon>Arachnida</taxon>
        <taxon>Acari</taxon>
        <taxon>Parasitiformes</taxon>
        <taxon>Ixodida</taxon>
        <taxon>Ixodoidea</taxon>
        <taxon>Ixodidae</taxon>
        <taxon>Rhipicephalinae</taxon>
        <taxon>Rhipicephalus</taxon>
        <taxon>Rhipicephalus</taxon>
    </lineage>
</organism>
<accession>A0A9D4YS18</accession>
<feature type="region of interest" description="Disordered" evidence="1">
    <location>
        <begin position="37"/>
        <end position="156"/>
    </location>
</feature>
<feature type="compositionally biased region" description="Acidic residues" evidence="1">
    <location>
        <begin position="127"/>
        <end position="137"/>
    </location>
</feature>
<reference evidence="2" key="1">
    <citation type="journal article" date="2020" name="Cell">
        <title>Large-Scale Comparative Analyses of Tick Genomes Elucidate Their Genetic Diversity and Vector Capacities.</title>
        <authorList>
            <consortium name="Tick Genome and Microbiome Consortium (TIGMIC)"/>
            <person name="Jia N."/>
            <person name="Wang J."/>
            <person name="Shi W."/>
            <person name="Du L."/>
            <person name="Sun Y."/>
            <person name="Zhan W."/>
            <person name="Jiang J.F."/>
            <person name="Wang Q."/>
            <person name="Zhang B."/>
            <person name="Ji P."/>
            <person name="Bell-Sakyi L."/>
            <person name="Cui X.M."/>
            <person name="Yuan T.T."/>
            <person name="Jiang B.G."/>
            <person name="Yang W.F."/>
            <person name="Lam T.T."/>
            <person name="Chang Q.C."/>
            <person name="Ding S.J."/>
            <person name="Wang X.J."/>
            <person name="Zhu J.G."/>
            <person name="Ruan X.D."/>
            <person name="Zhao L."/>
            <person name="Wei J.T."/>
            <person name="Ye R.Z."/>
            <person name="Que T.C."/>
            <person name="Du C.H."/>
            <person name="Zhou Y.H."/>
            <person name="Cheng J.X."/>
            <person name="Dai P.F."/>
            <person name="Guo W.B."/>
            <person name="Han X.H."/>
            <person name="Huang E.J."/>
            <person name="Li L.F."/>
            <person name="Wei W."/>
            <person name="Gao Y.C."/>
            <person name="Liu J.Z."/>
            <person name="Shao H.Z."/>
            <person name="Wang X."/>
            <person name="Wang C.C."/>
            <person name="Yang T.C."/>
            <person name="Huo Q.B."/>
            <person name="Li W."/>
            <person name="Chen H.Y."/>
            <person name="Chen S.E."/>
            <person name="Zhou L.G."/>
            <person name="Ni X.B."/>
            <person name="Tian J.H."/>
            <person name="Sheng Y."/>
            <person name="Liu T."/>
            <person name="Pan Y.S."/>
            <person name="Xia L.Y."/>
            <person name="Li J."/>
            <person name="Zhao F."/>
            <person name="Cao W.C."/>
        </authorList>
    </citation>
    <scope>NUCLEOTIDE SEQUENCE</scope>
    <source>
        <strain evidence="2">Rsan-2018</strain>
    </source>
</reference>
<proteinExistence type="predicted"/>
<protein>
    <submittedName>
        <fullName evidence="2">Uncharacterized protein</fullName>
    </submittedName>
</protein>
<feature type="compositionally biased region" description="Low complexity" evidence="1">
    <location>
        <begin position="115"/>
        <end position="126"/>
    </location>
</feature>
<reference evidence="2" key="2">
    <citation type="submission" date="2021-09" db="EMBL/GenBank/DDBJ databases">
        <authorList>
            <person name="Jia N."/>
            <person name="Wang J."/>
            <person name="Shi W."/>
            <person name="Du L."/>
            <person name="Sun Y."/>
            <person name="Zhan W."/>
            <person name="Jiang J."/>
            <person name="Wang Q."/>
            <person name="Zhang B."/>
            <person name="Ji P."/>
            <person name="Sakyi L.B."/>
            <person name="Cui X."/>
            <person name="Yuan T."/>
            <person name="Jiang B."/>
            <person name="Yang W."/>
            <person name="Lam T.T.-Y."/>
            <person name="Chang Q."/>
            <person name="Ding S."/>
            <person name="Wang X."/>
            <person name="Zhu J."/>
            <person name="Ruan X."/>
            <person name="Zhao L."/>
            <person name="Wei J."/>
            <person name="Que T."/>
            <person name="Du C."/>
            <person name="Cheng J."/>
            <person name="Dai P."/>
            <person name="Han X."/>
            <person name="Huang E."/>
            <person name="Gao Y."/>
            <person name="Liu J."/>
            <person name="Shao H."/>
            <person name="Ye R."/>
            <person name="Li L."/>
            <person name="Wei W."/>
            <person name="Wang X."/>
            <person name="Wang C."/>
            <person name="Huo Q."/>
            <person name="Li W."/>
            <person name="Guo W."/>
            <person name="Chen H."/>
            <person name="Chen S."/>
            <person name="Zhou L."/>
            <person name="Zhou L."/>
            <person name="Ni X."/>
            <person name="Tian J."/>
            <person name="Zhou Y."/>
            <person name="Sheng Y."/>
            <person name="Liu T."/>
            <person name="Pan Y."/>
            <person name="Xia L."/>
            <person name="Li J."/>
            <person name="Zhao F."/>
            <person name="Cao W."/>
        </authorList>
    </citation>
    <scope>NUCLEOTIDE SEQUENCE</scope>
    <source>
        <strain evidence="2">Rsan-2018</strain>
        <tissue evidence="2">Larvae</tissue>
    </source>
</reference>
<dbReference type="Proteomes" id="UP000821837">
    <property type="component" value="Unassembled WGS sequence"/>
</dbReference>
<dbReference type="EMBL" id="JABSTV010000416">
    <property type="protein sequence ID" value="KAH7986481.1"/>
    <property type="molecule type" value="Genomic_DNA"/>
</dbReference>
<sequence length="319" mass="33558">MSAKPLKAPEDAASVAPVGSLKFFSGGRLVLKLSAQEGGSWVEAQDTPRLGRPRQPPSEDASDDDDGAPGTSSGAGGGATPPLRGSSRCTSWPETAPLTPSGSLATARMATPEDSTSGGCNNTNNSTEDEDAGDDDSNQQRPPSASRAAASPKCPPQAPPLVNVMLPLYTNDSVISARINSVFVGCLEVFVSVGEALKGYLGWNQHAASTQIVEGNVRGWQFVIVSLRGGFVRFEGADKDEGAVGAIATRCRATPEEDRSGGDLWQHVVDPNMGEREVCWEDFITADDDADTAEPCMDEGIVNEVRDRSDSEESDDDDN</sequence>
<dbReference type="AlphaFoldDB" id="A0A9D4YS18"/>
<gene>
    <name evidence="2" type="ORF">HPB52_024917</name>
</gene>
<evidence type="ECO:0000313" key="3">
    <source>
        <dbReference type="Proteomes" id="UP000821837"/>
    </source>
</evidence>
<evidence type="ECO:0000256" key="1">
    <source>
        <dbReference type="SAM" id="MobiDB-lite"/>
    </source>
</evidence>
<comment type="caution">
    <text evidence="2">The sequence shown here is derived from an EMBL/GenBank/DDBJ whole genome shotgun (WGS) entry which is preliminary data.</text>
</comment>
<evidence type="ECO:0000313" key="2">
    <source>
        <dbReference type="EMBL" id="KAH7986481.1"/>
    </source>
</evidence>
<keyword evidence="3" id="KW-1185">Reference proteome</keyword>
<name>A0A9D4YS18_RHISA</name>
<dbReference type="VEuPathDB" id="VectorBase:RSAN_035675"/>
<feature type="region of interest" description="Disordered" evidence="1">
    <location>
        <begin position="290"/>
        <end position="319"/>
    </location>
</feature>